<dbReference type="FunFam" id="3.40.50.2000:FF:000069">
    <property type="entry name" value="Alpha-(1-6)-phosphatidylinositol monomannoside mannosyltransferase"/>
    <property type="match status" value="1"/>
</dbReference>
<accession>A0A6J6TK45</accession>
<feature type="domain" description="Glycosyl transferase family 1" evidence="1">
    <location>
        <begin position="193"/>
        <end position="357"/>
    </location>
</feature>
<dbReference type="AlphaFoldDB" id="A0A6J6TK45"/>
<gene>
    <name evidence="2" type="ORF">UFOPK2824_00479</name>
</gene>
<dbReference type="InterPro" id="IPR001296">
    <property type="entry name" value="Glyco_trans_1"/>
</dbReference>
<evidence type="ECO:0000259" key="1">
    <source>
        <dbReference type="Pfam" id="PF00534"/>
    </source>
</evidence>
<organism evidence="2">
    <name type="scientific">freshwater metagenome</name>
    <dbReference type="NCBI Taxonomy" id="449393"/>
    <lineage>
        <taxon>unclassified sequences</taxon>
        <taxon>metagenomes</taxon>
        <taxon>ecological metagenomes</taxon>
    </lineage>
</organism>
<dbReference type="PANTHER" id="PTHR45947:SF3">
    <property type="entry name" value="SULFOQUINOVOSYL TRANSFERASE SQD2"/>
    <property type="match status" value="1"/>
</dbReference>
<dbReference type="GO" id="GO:0016758">
    <property type="term" value="F:hexosyltransferase activity"/>
    <property type="evidence" value="ECO:0007669"/>
    <property type="project" value="TreeGrafter"/>
</dbReference>
<name>A0A6J6TK45_9ZZZZ</name>
<evidence type="ECO:0000313" key="2">
    <source>
        <dbReference type="EMBL" id="CAB4746699.1"/>
    </source>
</evidence>
<protein>
    <submittedName>
        <fullName evidence="2">Unannotated protein</fullName>
    </submittedName>
</protein>
<dbReference type="InterPro" id="IPR050194">
    <property type="entry name" value="Glycosyltransferase_grp1"/>
</dbReference>
<dbReference type="CDD" id="cd03801">
    <property type="entry name" value="GT4_PimA-like"/>
    <property type="match status" value="1"/>
</dbReference>
<reference evidence="2" key="1">
    <citation type="submission" date="2020-05" db="EMBL/GenBank/DDBJ databases">
        <authorList>
            <person name="Chiriac C."/>
            <person name="Salcher M."/>
            <person name="Ghai R."/>
            <person name="Kavagutti S V."/>
        </authorList>
    </citation>
    <scope>NUCLEOTIDE SEQUENCE</scope>
</reference>
<dbReference type="Pfam" id="PF00534">
    <property type="entry name" value="Glycos_transf_1"/>
    <property type="match status" value="1"/>
</dbReference>
<dbReference type="Gene3D" id="3.40.50.2000">
    <property type="entry name" value="Glycogen Phosphorylase B"/>
    <property type="match status" value="2"/>
</dbReference>
<dbReference type="EMBL" id="CAEZZD010000055">
    <property type="protein sequence ID" value="CAB4746699.1"/>
    <property type="molecule type" value="Genomic_DNA"/>
</dbReference>
<sequence>MSRTLVITNDFPPRPGGIQTFGYEIVRRFEPSSVTVLTSNWEGAAEFDAAQNFKIVRANTETLLPSKRTLALARELVVSENISRVLFGAAAPLGLLAAPLRKLGVTNIVGMTQGHETGWAMTPGMKQALRKIGNDTDHLTFISEYTHQKIARALPATAAINMRRIVPGVNTVEFAPTNRPAGLALLASIGWADRPVIVCVSRLMARKGQDMLIKALPEIAANVPGVGLIIVGEGPYRNELEKLTTKLNLHDSVHFTGKVAPGQLAHWYAAGDVFAMPCRTRMGGWDVEGLGIVFLEGSATGLPVIVGNSGGAVDAVVDGETGFLIDGNDLSQIVDRITQVLTNPELAKQMGTAGRNWVTQEWTWELSFNRLDSLLSGVDPG</sequence>
<dbReference type="SUPFAM" id="SSF53756">
    <property type="entry name" value="UDP-Glycosyltransferase/glycogen phosphorylase"/>
    <property type="match status" value="1"/>
</dbReference>
<proteinExistence type="predicted"/>
<dbReference type="PANTHER" id="PTHR45947">
    <property type="entry name" value="SULFOQUINOVOSYL TRANSFERASE SQD2"/>
    <property type="match status" value="1"/>
</dbReference>